<feature type="non-terminal residue" evidence="3">
    <location>
        <position position="565"/>
    </location>
</feature>
<feature type="domain" description="E3 ubiquitin ligase UBR4 C-terminal" evidence="2">
    <location>
        <begin position="507"/>
        <end position="564"/>
    </location>
</feature>
<dbReference type="EMBL" id="BLLF01003849">
    <property type="protein sequence ID" value="GFH28373.1"/>
    <property type="molecule type" value="Genomic_DNA"/>
</dbReference>
<evidence type="ECO:0000259" key="2">
    <source>
        <dbReference type="Pfam" id="PF13764"/>
    </source>
</evidence>
<comment type="caution">
    <text evidence="3">The sequence shown here is derived from an EMBL/GenBank/DDBJ whole genome shotgun (WGS) entry which is preliminary data.</text>
</comment>
<dbReference type="PANTHER" id="PTHR21725:SF1">
    <property type="entry name" value="E3 UBIQUITIN-PROTEIN LIGASE UBR4"/>
    <property type="match status" value="1"/>
</dbReference>
<name>A0A6A0A7B1_HAELA</name>
<dbReference type="Proteomes" id="UP000485058">
    <property type="component" value="Unassembled WGS sequence"/>
</dbReference>
<gene>
    <name evidence="3" type="ORF">HaLaN_26851</name>
</gene>
<feature type="region of interest" description="Disordered" evidence="1">
    <location>
        <begin position="62"/>
        <end position="100"/>
    </location>
</feature>
<reference evidence="3 4" key="1">
    <citation type="submission" date="2020-02" db="EMBL/GenBank/DDBJ databases">
        <title>Draft genome sequence of Haematococcus lacustris strain NIES-144.</title>
        <authorList>
            <person name="Morimoto D."/>
            <person name="Nakagawa S."/>
            <person name="Yoshida T."/>
            <person name="Sawayama S."/>
        </authorList>
    </citation>
    <scope>NUCLEOTIDE SEQUENCE [LARGE SCALE GENOMIC DNA]</scope>
    <source>
        <strain evidence="3 4">NIES-144</strain>
    </source>
</reference>
<dbReference type="AlphaFoldDB" id="A0A6A0A7B1"/>
<keyword evidence="4" id="KW-1185">Reference proteome</keyword>
<feature type="non-terminal residue" evidence="3">
    <location>
        <position position="1"/>
    </location>
</feature>
<evidence type="ECO:0000313" key="3">
    <source>
        <dbReference type="EMBL" id="GFH28373.1"/>
    </source>
</evidence>
<proteinExistence type="predicted"/>
<dbReference type="Pfam" id="PF13764">
    <property type="entry name" value="E3_UbLigase_R4"/>
    <property type="match status" value="1"/>
</dbReference>
<dbReference type="PANTHER" id="PTHR21725">
    <property type="entry name" value="E3 UBIQUITIN-PROTEIN LIGASE UBR4"/>
    <property type="match status" value="1"/>
</dbReference>
<feature type="compositionally biased region" description="Low complexity" evidence="1">
    <location>
        <begin position="74"/>
        <end position="91"/>
    </location>
</feature>
<dbReference type="InterPro" id="IPR045189">
    <property type="entry name" value="UBR4-like"/>
</dbReference>
<sequence>IEDIQPATNKHADASLLEGAALRFLLAVVQPVVLAGQEAGARAVAARLVVLLHEKLSSGQWDKGGLASGRGSPAALQEGEQGAEAAAAGGADQLRSEHPRLPHSLIPGSPKPGPDHHLLLLLPALTQALPHAVAAGEAAAEFWQQLVQVAMGAAIAASSVPACTSLLNSALPLMPPLVSLLLLHEAGAAPPPCLAAAFHMQTHHQPSWLPARTSSSKVLGNRAATNSVSSTVQPWVAGGAVGAGYALSQLVALVTRLLEDLPALRALPPSLEPLHPVPSCSPALDPVSPAAQKRIRDWLPVLAWCQAGLQGLQLSSSRTVAAAEAQLSGLLGSHAFLQGGDGPRGRLVAAYMEALAAMHQGHWGTGHDQRQPPWPAWLGAREPLGAWELVDTDLESTSSDTHTTLRETEARAGAQLVGLGLQPGARSRLVECASASRGFAGTLPAFQLPGDEVKLPALAVRLMHRALLQQLLQAVSPLKASGPEAVLLVLDKSPSQEDFIPGSLGNAPFMSTDMGGPLMRDVKNFICRRLNLEGMVADDFGLDLLVAGNLVDLNLPILGVYREVR</sequence>
<organism evidence="3 4">
    <name type="scientific">Haematococcus lacustris</name>
    <name type="common">Green alga</name>
    <name type="synonym">Haematococcus pluvialis</name>
    <dbReference type="NCBI Taxonomy" id="44745"/>
    <lineage>
        <taxon>Eukaryota</taxon>
        <taxon>Viridiplantae</taxon>
        <taxon>Chlorophyta</taxon>
        <taxon>core chlorophytes</taxon>
        <taxon>Chlorophyceae</taxon>
        <taxon>CS clade</taxon>
        <taxon>Chlamydomonadales</taxon>
        <taxon>Haematococcaceae</taxon>
        <taxon>Haematococcus</taxon>
    </lineage>
</organism>
<protein>
    <submittedName>
        <fullName evidence="3">E3 ubiquitin-protein ligase UBR4</fullName>
    </submittedName>
</protein>
<evidence type="ECO:0000256" key="1">
    <source>
        <dbReference type="SAM" id="MobiDB-lite"/>
    </source>
</evidence>
<accession>A0A6A0A7B1</accession>
<evidence type="ECO:0000313" key="4">
    <source>
        <dbReference type="Proteomes" id="UP000485058"/>
    </source>
</evidence>
<dbReference type="InterPro" id="IPR025704">
    <property type="entry name" value="E3_Ub_ligase_UBR4_C"/>
</dbReference>